<name>F8EYB6_GRAC1</name>
<evidence type="ECO:0000313" key="2">
    <source>
        <dbReference type="Proteomes" id="UP000000503"/>
    </source>
</evidence>
<accession>F8EYB6</accession>
<dbReference type="KEGG" id="scd:Spica_0106"/>
<dbReference type="AlphaFoldDB" id="F8EYB6"/>
<reference evidence="2" key="1">
    <citation type="journal article" date="2013" name="Stand. Genomic Sci.">
        <title>Genome sequence of the thermophilic fresh-water bacterium Spirochaeta caldaria type strain (H1(T)), reclassification of Spirochaeta caldaria, Spirochaeta stenostrepta, and Spirochaeta zuelzerae in the genus Treponema as Treponema caldaria comb. nov., Treponema stenostrepta comb. nov., and Treponema zuelzerae comb. nov., and emendation of the genus Treponema.</title>
        <authorList>
            <person name="Abt B."/>
            <person name="Goker M."/>
            <person name="Scheuner C."/>
            <person name="Han C."/>
            <person name="Lu M."/>
            <person name="Misra M."/>
            <person name="Lapidus A."/>
            <person name="Nolan M."/>
            <person name="Lucas S."/>
            <person name="Hammon N."/>
            <person name="Deshpande S."/>
            <person name="Cheng J.F."/>
            <person name="Tapia R."/>
            <person name="Goodwin L.A."/>
            <person name="Pitluck S."/>
            <person name="Liolios K."/>
            <person name="Pagani I."/>
            <person name="Ivanova N."/>
            <person name="Mavromatis K."/>
            <person name="Mikhailova N."/>
            <person name="Huntemann M."/>
            <person name="Pati A."/>
            <person name="Chen A."/>
            <person name="Palaniappan K."/>
            <person name="Land M."/>
            <person name="Hauser L."/>
            <person name="Jeffries C.D."/>
            <person name="Rohde M."/>
            <person name="Spring S."/>
            <person name="Gronow S."/>
            <person name="Detter J.C."/>
            <person name="Bristow J."/>
            <person name="Eisen J.A."/>
            <person name="Markowitz V."/>
            <person name="Hugenholtz P."/>
            <person name="Kyrpides N.C."/>
            <person name="Woyke T."/>
            <person name="Klenk H.P."/>
        </authorList>
    </citation>
    <scope>NUCLEOTIDE SEQUENCE</scope>
    <source>
        <strain evidence="2">ATCC 51460 / DSM 7334 / H1</strain>
    </source>
</reference>
<dbReference type="EMBL" id="CP002868">
    <property type="protein sequence ID" value="AEJ18275.1"/>
    <property type="molecule type" value="Genomic_DNA"/>
</dbReference>
<sequence length="64" mass="7714">MTIVPIKINVRKDEIQRFVFKYRIKASPVSISCNPNEEVWINKRIGYNHEEDRVYIEGYPFIKK</sequence>
<evidence type="ECO:0000313" key="1">
    <source>
        <dbReference type="EMBL" id="AEJ18275.1"/>
    </source>
</evidence>
<organism evidence="1 2">
    <name type="scientific">Gracilinema caldarium (strain ATCC 51460 / DSM 7334 / H1)</name>
    <name type="common">Treponema caldarium</name>
    <dbReference type="NCBI Taxonomy" id="744872"/>
    <lineage>
        <taxon>Bacteria</taxon>
        <taxon>Pseudomonadati</taxon>
        <taxon>Spirochaetota</taxon>
        <taxon>Spirochaetia</taxon>
        <taxon>Spirochaetales</taxon>
        <taxon>Breznakiellaceae</taxon>
        <taxon>Gracilinema</taxon>
    </lineage>
</organism>
<proteinExistence type="predicted"/>
<protein>
    <submittedName>
        <fullName evidence="1">Uncharacterized protein</fullName>
    </submittedName>
</protein>
<dbReference type="HOGENOM" id="CLU_2866485_0_0_12"/>
<keyword evidence="2" id="KW-1185">Reference proteome</keyword>
<dbReference type="RefSeq" id="WP_013967588.1">
    <property type="nucleotide sequence ID" value="NC_015732.1"/>
</dbReference>
<gene>
    <name evidence="1" type="ordered locus">Spica_0106</name>
</gene>
<dbReference type="Proteomes" id="UP000000503">
    <property type="component" value="Chromosome"/>
</dbReference>